<feature type="domain" description="Nucleoside phosphorylase" evidence="12">
    <location>
        <begin position="20"/>
        <end position="234"/>
    </location>
</feature>
<keyword evidence="7 10" id="KW-0328">Glycosyltransferase</keyword>
<dbReference type="eggNOG" id="COG2820">
    <property type="taxonomic scope" value="Bacteria"/>
</dbReference>
<evidence type="ECO:0000256" key="8">
    <source>
        <dbReference type="ARBA" id="ARBA00022679"/>
    </source>
</evidence>
<keyword evidence="11" id="KW-0472">Membrane</keyword>
<dbReference type="RefSeq" id="WP_008870088.1">
    <property type="nucleotide sequence ID" value="NZ_ACJN02000002.1"/>
</dbReference>
<dbReference type="PANTHER" id="PTHR43691:SF11">
    <property type="entry name" value="FI09636P-RELATED"/>
    <property type="match status" value="1"/>
</dbReference>
<dbReference type="Gene3D" id="3.40.50.1580">
    <property type="entry name" value="Nucleoside phosphorylase domain"/>
    <property type="match status" value="1"/>
</dbReference>
<dbReference type="NCBIfam" id="NF008383">
    <property type="entry name" value="PRK11178.1"/>
    <property type="match status" value="1"/>
</dbReference>
<dbReference type="OrthoDB" id="9782889at2"/>
<dbReference type="GO" id="GO:0009164">
    <property type="term" value="P:nucleoside catabolic process"/>
    <property type="evidence" value="ECO:0007669"/>
    <property type="project" value="UniProtKB-ARBA"/>
</dbReference>
<evidence type="ECO:0000256" key="9">
    <source>
        <dbReference type="ARBA" id="ARBA00048447"/>
    </source>
</evidence>
<evidence type="ECO:0000256" key="2">
    <source>
        <dbReference type="ARBA" id="ARBA00004825"/>
    </source>
</evidence>
<evidence type="ECO:0000256" key="10">
    <source>
        <dbReference type="RuleBase" id="RU361131"/>
    </source>
</evidence>
<name>D6SPU6_9BACT</name>
<feature type="transmembrane region" description="Helical" evidence="11">
    <location>
        <begin position="200"/>
        <end position="222"/>
    </location>
</feature>
<dbReference type="PANTHER" id="PTHR43691">
    <property type="entry name" value="URIDINE PHOSPHORYLASE"/>
    <property type="match status" value="1"/>
</dbReference>
<keyword evidence="11" id="KW-0812">Transmembrane</keyword>
<evidence type="ECO:0000259" key="12">
    <source>
        <dbReference type="Pfam" id="PF01048"/>
    </source>
</evidence>
<dbReference type="NCBIfam" id="TIGR01718">
    <property type="entry name" value="Uridine-psphlse"/>
    <property type="match status" value="1"/>
</dbReference>
<keyword evidence="8 10" id="KW-0808">Transferase</keyword>
<evidence type="ECO:0000313" key="14">
    <source>
        <dbReference type="Proteomes" id="UP000005496"/>
    </source>
</evidence>
<dbReference type="InterPro" id="IPR000845">
    <property type="entry name" value="Nucleoside_phosphorylase_d"/>
</dbReference>
<accession>D6SPU6</accession>
<organism evidence="13 14">
    <name type="scientific">Desulfonatronospira thiodismutans ASO3-1</name>
    <dbReference type="NCBI Taxonomy" id="555779"/>
    <lineage>
        <taxon>Bacteria</taxon>
        <taxon>Pseudomonadati</taxon>
        <taxon>Thermodesulfobacteriota</taxon>
        <taxon>Desulfovibrionia</taxon>
        <taxon>Desulfovibrionales</taxon>
        <taxon>Desulfonatronovibrionaceae</taxon>
        <taxon>Desulfonatronospira</taxon>
    </lineage>
</organism>
<evidence type="ECO:0000256" key="4">
    <source>
        <dbReference type="ARBA" id="ARBA00011888"/>
    </source>
</evidence>
<gene>
    <name evidence="13" type="ORF">Dthio_PD2148</name>
</gene>
<evidence type="ECO:0000256" key="11">
    <source>
        <dbReference type="SAM" id="Phobius"/>
    </source>
</evidence>
<dbReference type="InterPro" id="IPR035994">
    <property type="entry name" value="Nucleoside_phosphorylase_sf"/>
</dbReference>
<dbReference type="GO" id="GO:0044206">
    <property type="term" value="P:UMP salvage"/>
    <property type="evidence" value="ECO:0007669"/>
    <property type="project" value="UniProtKB-UniPathway"/>
</dbReference>
<dbReference type="SUPFAM" id="SSF53167">
    <property type="entry name" value="Purine and uridine phosphorylases"/>
    <property type="match status" value="1"/>
</dbReference>
<protein>
    <recommendedName>
        <fullName evidence="5 10">Uridine phosphorylase</fullName>
        <ecNumber evidence="4 10">2.4.2.3</ecNumber>
    </recommendedName>
</protein>
<dbReference type="EC" id="2.4.2.3" evidence="4 10"/>
<sequence>MPDKVYHLGMNREDVRAAQAAILPGDPGRVEDIAGTPTFEYSKEVACKREYRSWLGYLEGRPVLVTSTGIGGPSTSIAIEELAMLGIRHFIRVGTTGAIRDHISPGDVIITTGAVRQDGASTHYAPLEYPAVAHHEAVQSLVQAAQELEINYHVGITCSSDTFYPGQERVDSFSGYVPRRFQGATQEWERLNVLNYEMEAATVLTMCSVLGLVGGCVTGVIVNRHQKEHISQDDLVLGENNAVQTAVRAMQILTREKN</sequence>
<dbReference type="Proteomes" id="UP000005496">
    <property type="component" value="Unassembled WGS sequence"/>
</dbReference>
<evidence type="ECO:0000313" key="13">
    <source>
        <dbReference type="EMBL" id="EFI34772.1"/>
    </source>
</evidence>
<evidence type="ECO:0000256" key="3">
    <source>
        <dbReference type="ARBA" id="ARBA00010456"/>
    </source>
</evidence>
<dbReference type="InterPro" id="IPR018016">
    <property type="entry name" value="Nucleoside_phosphorylase_CS"/>
</dbReference>
<evidence type="ECO:0000256" key="6">
    <source>
        <dbReference type="ARBA" id="ARBA00022490"/>
    </source>
</evidence>
<dbReference type="InterPro" id="IPR010058">
    <property type="entry name" value="Uridine_phosphorylase"/>
</dbReference>
<dbReference type="PROSITE" id="PS01232">
    <property type="entry name" value="PNP_UDP_1"/>
    <property type="match status" value="1"/>
</dbReference>
<comment type="similarity">
    <text evidence="3 10">Belongs to the PNP/UDP phosphorylase family.</text>
</comment>
<comment type="function">
    <text evidence="10">Catalyzes the reversible phosphorylytic cleavage of uridine to uracil and ribose-1-phosphate.</text>
</comment>
<evidence type="ECO:0000256" key="5">
    <source>
        <dbReference type="ARBA" id="ARBA00021980"/>
    </source>
</evidence>
<dbReference type="GO" id="GO:0004850">
    <property type="term" value="F:uridine phosphorylase activity"/>
    <property type="evidence" value="ECO:0007669"/>
    <property type="project" value="UniProtKB-EC"/>
</dbReference>
<dbReference type="GO" id="GO:0005829">
    <property type="term" value="C:cytosol"/>
    <property type="evidence" value="ECO:0007669"/>
    <property type="project" value="TreeGrafter"/>
</dbReference>
<dbReference type="AlphaFoldDB" id="D6SPU6"/>
<dbReference type="UniPathway" id="UPA00574">
    <property type="reaction ID" value="UER00633"/>
</dbReference>
<comment type="pathway">
    <text evidence="2 10">Pyrimidine metabolism; UMP biosynthesis via salvage pathway; uracil from uridine (phosphorylase route): step 1/1.</text>
</comment>
<evidence type="ECO:0000256" key="1">
    <source>
        <dbReference type="ARBA" id="ARBA00004496"/>
    </source>
</evidence>
<proteinExistence type="inferred from homology"/>
<dbReference type="CDD" id="cd17767">
    <property type="entry name" value="UP_EcUdp-like"/>
    <property type="match status" value="1"/>
</dbReference>
<keyword evidence="11" id="KW-1133">Transmembrane helix</keyword>
<comment type="catalytic activity">
    <reaction evidence="9 10">
        <text>uridine + phosphate = alpha-D-ribose 1-phosphate + uracil</text>
        <dbReference type="Rhea" id="RHEA:24388"/>
        <dbReference type="ChEBI" id="CHEBI:16704"/>
        <dbReference type="ChEBI" id="CHEBI:17568"/>
        <dbReference type="ChEBI" id="CHEBI:43474"/>
        <dbReference type="ChEBI" id="CHEBI:57720"/>
        <dbReference type="EC" id="2.4.2.3"/>
    </reaction>
</comment>
<reference evidence="13" key="1">
    <citation type="submission" date="2010-05" db="EMBL/GenBank/DDBJ databases">
        <title>The draft genome of Desulfonatronospira thiodismutans ASO3-1.</title>
        <authorList>
            <consortium name="US DOE Joint Genome Institute (JGI-PGF)"/>
            <person name="Lucas S."/>
            <person name="Copeland A."/>
            <person name="Lapidus A."/>
            <person name="Cheng J.-F."/>
            <person name="Bruce D."/>
            <person name="Goodwin L."/>
            <person name="Pitluck S."/>
            <person name="Chertkov O."/>
            <person name="Brettin T."/>
            <person name="Detter J.C."/>
            <person name="Han C."/>
            <person name="Land M.L."/>
            <person name="Hauser L."/>
            <person name="Kyrpides N."/>
            <person name="Mikhailova N."/>
            <person name="Muyzer G."/>
            <person name="Woyke T."/>
        </authorList>
    </citation>
    <scope>NUCLEOTIDE SEQUENCE [LARGE SCALE GENOMIC DNA]</scope>
    <source>
        <strain evidence="13">ASO3-1</strain>
    </source>
</reference>
<keyword evidence="14" id="KW-1185">Reference proteome</keyword>
<evidence type="ECO:0000256" key="7">
    <source>
        <dbReference type="ARBA" id="ARBA00022676"/>
    </source>
</evidence>
<dbReference type="EMBL" id="ACJN02000002">
    <property type="protein sequence ID" value="EFI34772.1"/>
    <property type="molecule type" value="Genomic_DNA"/>
</dbReference>
<dbReference type="Pfam" id="PF01048">
    <property type="entry name" value="PNP_UDP_1"/>
    <property type="match status" value="1"/>
</dbReference>
<dbReference type="GO" id="GO:0009166">
    <property type="term" value="P:nucleotide catabolic process"/>
    <property type="evidence" value="ECO:0007669"/>
    <property type="project" value="InterPro"/>
</dbReference>
<comment type="caution">
    <text evidence="13">The sequence shown here is derived from an EMBL/GenBank/DDBJ whole genome shotgun (WGS) entry which is preliminary data.</text>
</comment>
<keyword evidence="6" id="KW-0963">Cytoplasm</keyword>
<comment type="subcellular location">
    <subcellularLocation>
        <location evidence="1">Cytoplasm</location>
    </subcellularLocation>
</comment>